<dbReference type="Gene3D" id="1.10.10.10">
    <property type="entry name" value="Winged helix-like DNA-binding domain superfamily/Winged helix DNA-binding domain"/>
    <property type="match status" value="1"/>
</dbReference>
<dbReference type="FunFam" id="1.10.10.10:FF:000035">
    <property type="entry name" value="General transcription factor IIF subunit 2"/>
    <property type="match status" value="1"/>
</dbReference>
<evidence type="ECO:0000259" key="8">
    <source>
        <dbReference type="Pfam" id="PF02270"/>
    </source>
</evidence>
<reference evidence="9" key="1">
    <citation type="submission" date="2021-01" db="EMBL/GenBank/DDBJ databases">
        <authorList>
            <person name="Corre E."/>
            <person name="Pelletier E."/>
            <person name="Niang G."/>
            <person name="Scheremetjew M."/>
            <person name="Finn R."/>
            <person name="Kale V."/>
            <person name="Holt S."/>
            <person name="Cochrane G."/>
            <person name="Meng A."/>
            <person name="Brown T."/>
            <person name="Cohen L."/>
        </authorList>
    </citation>
    <scope>NUCLEOTIDE SEQUENCE</scope>
    <source>
        <strain evidence="9">NIES-2562</strain>
    </source>
</reference>
<dbReference type="GO" id="GO:0003677">
    <property type="term" value="F:DNA binding"/>
    <property type="evidence" value="ECO:0007669"/>
    <property type="project" value="UniProtKB-KW"/>
</dbReference>
<evidence type="ECO:0000313" key="9">
    <source>
        <dbReference type="EMBL" id="CAE0250765.1"/>
    </source>
</evidence>
<proteinExistence type="inferred from homology"/>
<keyword evidence="6" id="KW-0539">Nucleus</keyword>
<evidence type="ECO:0000256" key="2">
    <source>
        <dbReference type="ARBA" id="ARBA00009543"/>
    </source>
</evidence>
<feature type="compositionally biased region" description="Basic and acidic residues" evidence="7">
    <location>
        <begin position="185"/>
        <end position="200"/>
    </location>
</feature>
<evidence type="ECO:0000256" key="7">
    <source>
        <dbReference type="SAM" id="MobiDB-lite"/>
    </source>
</evidence>
<dbReference type="PANTHER" id="PTHR10445:SF0">
    <property type="entry name" value="GENERAL TRANSCRIPTION FACTOR IIF SUBUNIT 2"/>
    <property type="match status" value="1"/>
</dbReference>
<organism evidence="9">
    <name type="scientific">Palpitomonas bilix</name>
    <dbReference type="NCBI Taxonomy" id="652834"/>
    <lineage>
        <taxon>Eukaryota</taxon>
        <taxon>Eukaryota incertae sedis</taxon>
    </lineage>
</organism>
<name>A0A7S3D9J4_9EUKA</name>
<evidence type="ECO:0000256" key="6">
    <source>
        <dbReference type="ARBA" id="ARBA00023242"/>
    </source>
</evidence>
<dbReference type="PANTHER" id="PTHR10445">
    <property type="entry name" value="GENERAL TRANSCRIPTION FACTOR IIF SUBUNIT 2"/>
    <property type="match status" value="1"/>
</dbReference>
<gene>
    <name evidence="9" type="ORF">PBIL07802_LOCUS12970</name>
</gene>
<dbReference type="GO" id="GO:0006367">
    <property type="term" value="P:transcription initiation at RNA polymerase II promoter"/>
    <property type="evidence" value="ECO:0007669"/>
    <property type="project" value="InterPro"/>
</dbReference>
<dbReference type="EMBL" id="HBIB01020045">
    <property type="protein sequence ID" value="CAE0250765.1"/>
    <property type="molecule type" value="Transcribed_RNA"/>
</dbReference>
<dbReference type="AlphaFoldDB" id="A0A7S3D9J4"/>
<dbReference type="Pfam" id="PF02270">
    <property type="entry name" value="TFIIF_beta"/>
    <property type="match status" value="1"/>
</dbReference>
<sequence length="270" mass="30903">MSRSEKPVVSVGENLSAVDTEEQEKRVHVNGKNMITLLKLPISTIEALKKLQKKDRRVEIGKVIVGSSGNHGLQLNKELLPSVEHDYSLVKADHDESKRFFLREDKDALQREKDMMELYVRLRAGEDGRKQEYLSKASSTLALKVEGEVAHSLVAVQKSRPNLNKSTKKLAVLSDGPAAAMPQQRADRPKVDNKKAKRQKVDELPKSKLEDLLFEKFETQQSWTLRELQKDINQPPKFLRQCLQEIAIFHQQGEFRGSYTLKEQYKQKSD</sequence>
<evidence type="ECO:0000256" key="4">
    <source>
        <dbReference type="ARBA" id="ARBA00023125"/>
    </source>
</evidence>
<dbReference type="InterPro" id="IPR036390">
    <property type="entry name" value="WH_DNA-bd_sf"/>
</dbReference>
<keyword evidence="5" id="KW-0804">Transcription</keyword>
<dbReference type="InterPro" id="IPR040450">
    <property type="entry name" value="TFIIF_beta_HTH"/>
</dbReference>
<evidence type="ECO:0000256" key="1">
    <source>
        <dbReference type="ARBA" id="ARBA00004123"/>
    </source>
</evidence>
<keyword evidence="4" id="KW-0238">DNA-binding</keyword>
<keyword evidence="3" id="KW-0805">Transcription regulation</keyword>
<dbReference type="SUPFAM" id="SSF46785">
    <property type="entry name" value="Winged helix' DNA-binding domain"/>
    <property type="match status" value="1"/>
</dbReference>
<comment type="similarity">
    <text evidence="2">Belongs to the TFIIF beta subunit family.</text>
</comment>
<accession>A0A7S3D9J4</accession>
<protein>
    <recommendedName>
        <fullName evidence="8">TFIIF beta subunit HTH domain-containing protein</fullName>
    </recommendedName>
</protein>
<feature type="domain" description="TFIIF beta subunit HTH" evidence="8">
    <location>
        <begin position="204"/>
        <end position="266"/>
    </location>
</feature>
<comment type="subcellular location">
    <subcellularLocation>
        <location evidence="1">Nucleus</location>
    </subcellularLocation>
</comment>
<dbReference type="GO" id="GO:0005674">
    <property type="term" value="C:transcription factor TFIIF complex"/>
    <property type="evidence" value="ECO:0007669"/>
    <property type="project" value="InterPro"/>
</dbReference>
<feature type="region of interest" description="Disordered" evidence="7">
    <location>
        <begin position="175"/>
        <end position="200"/>
    </location>
</feature>
<dbReference type="InterPro" id="IPR003196">
    <property type="entry name" value="TFIIF_beta"/>
</dbReference>
<evidence type="ECO:0000256" key="5">
    <source>
        <dbReference type="ARBA" id="ARBA00023163"/>
    </source>
</evidence>
<evidence type="ECO:0000256" key="3">
    <source>
        <dbReference type="ARBA" id="ARBA00023015"/>
    </source>
</evidence>
<dbReference type="InterPro" id="IPR036388">
    <property type="entry name" value="WH-like_DNA-bd_sf"/>
</dbReference>